<dbReference type="Gene3D" id="3.40.50.12780">
    <property type="entry name" value="N-terminal domain of ligase-like"/>
    <property type="match status" value="1"/>
</dbReference>
<dbReference type="Gene3D" id="3.30.300.30">
    <property type="match status" value="1"/>
</dbReference>
<feature type="transmembrane region" description="Helical" evidence="1">
    <location>
        <begin position="603"/>
        <end position="626"/>
    </location>
</feature>
<keyword evidence="1" id="KW-1133">Transmembrane helix</keyword>
<dbReference type="EMBL" id="VUJW01000002">
    <property type="protein sequence ID" value="KAA1428393.1"/>
    <property type="molecule type" value="Genomic_DNA"/>
</dbReference>
<sequence>MTPPPHALASATRPRAGVGFAVGLGRHGDRPALVAGTEVLSYDDLADLVDGARTRLGTAQQLVGLTPAPTVEFVVAYLAALADGHTVLLSRDDVLARAYGASATWADGGFAPTGRPAPELHPETRLLLSTSGSTGSPKLVRLSRTNVDSNADAIASYLGLTPQDRAITTLPLDYCYGLSVLHSHLSVGASVVLTDRSVAESALWDLARTTGVTSFAGVPYTFDLLDAAGWPELPTLRLVTQAGGRLAPERVREVAERGRREGWDLFVMYGQTEATARMAYLPPDLVLDHPTAIGVAIPGGTLRIDPVDGHPDGVGELVYTGPNVMMGYAHGAADLARGPELAELRTGDLARVGDAGLFEVVGRRARFAKLFGQRIDLDRVENLLALGDHEVACAEAADATRLVVALAGEPAPVAVEEVATTAAAATGLPDHAIAVVPVPAIPRLPNGKVDQASIAGLQAPREDVPEVSTTETLTALYAAVLGRHRVTPTDTFAGLGGDSLSYVELSLRLERRLGRLPADWPDRTIAELADLARDPRRSRSVRLDTGIVLRAAAIVMIVGSHSNLFMLLGGAHVLLAVAGANFARFHLVGGDRADRRRNLVRSIARIAVPTAIWVAAVCLISGQYGWRNVLLLNDAMGRHTWHEPEWHFWFIEVLVYLMVGAGVLTAVSRVAAWERRSPYWFAVGVLVAGLVPRFWATASGYDGDLIHSSTFVVWLFAGGWAAARARRTGHRLLLSALLVAGVHGFCGDPVREATIALGLLALIWVPTVRLPRVTVGVVGQVASASLYVYLTHWQVYPHLEHRWPLGGLLASLLVGVAVWRLVDRVSDLGRRRWHGLPALHPPLVATSKEA</sequence>
<keyword evidence="1" id="KW-0472">Membrane</keyword>
<reference evidence="3 4" key="2">
    <citation type="submission" date="2019-09" db="EMBL/GenBank/DDBJ databases">
        <authorList>
            <person name="Jin C."/>
        </authorList>
    </citation>
    <scope>NUCLEOTIDE SEQUENCE [LARGE SCALE GENOMIC DNA]</scope>
    <source>
        <strain evidence="3 4">BN140041</strain>
    </source>
</reference>
<dbReference type="InterPro" id="IPR000873">
    <property type="entry name" value="AMP-dep_synth/lig_dom"/>
</dbReference>
<dbReference type="SUPFAM" id="SSF56801">
    <property type="entry name" value="Acetyl-CoA synthetase-like"/>
    <property type="match status" value="1"/>
</dbReference>
<feature type="transmembrane region" description="Helical" evidence="1">
    <location>
        <begin position="564"/>
        <end position="583"/>
    </location>
</feature>
<dbReference type="PROSITE" id="PS50075">
    <property type="entry name" value="CARRIER"/>
    <property type="match status" value="1"/>
</dbReference>
<feature type="transmembrane region" description="Helical" evidence="1">
    <location>
        <begin position="802"/>
        <end position="822"/>
    </location>
</feature>
<keyword evidence="1" id="KW-0812">Transmembrane</keyword>
<dbReference type="Pfam" id="PF01757">
    <property type="entry name" value="Acyl_transf_3"/>
    <property type="match status" value="1"/>
</dbReference>
<accession>A0A5B1M6A7</accession>
<gene>
    <name evidence="3" type="ORF">F0U47_05570</name>
</gene>
<dbReference type="InterPro" id="IPR002656">
    <property type="entry name" value="Acyl_transf_3_dom"/>
</dbReference>
<dbReference type="Pfam" id="PF00550">
    <property type="entry name" value="PP-binding"/>
    <property type="match status" value="1"/>
</dbReference>
<dbReference type="PANTHER" id="PTHR43767">
    <property type="entry name" value="LONG-CHAIN-FATTY-ACID--COA LIGASE"/>
    <property type="match status" value="1"/>
</dbReference>
<evidence type="ECO:0000313" key="3">
    <source>
        <dbReference type="EMBL" id="KAA1428393.1"/>
    </source>
</evidence>
<dbReference type="InterPro" id="IPR036736">
    <property type="entry name" value="ACP-like_sf"/>
</dbReference>
<comment type="caution">
    <text evidence="3">The sequence shown here is derived from an EMBL/GenBank/DDBJ whole genome shotgun (WGS) entry which is preliminary data.</text>
</comment>
<dbReference type="InterPro" id="IPR029058">
    <property type="entry name" value="AB_hydrolase_fold"/>
</dbReference>
<feature type="transmembrane region" description="Helical" evidence="1">
    <location>
        <begin position="773"/>
        <end position="790"/>
    </location>
</feature>
<dbReference type="InterPro" id="IPR042099">
    <property type="entry name" value="ANL_N_sf"/>
</dbReference>
<dbReference type="Proteomes" id="UP000324351">
    <property type="component" value="Unassembled WGS sequence"/>
</dbReference>
<dbReference type="InterPro" id="IPR045851">
    <property type="entry name" value="AMP-bd_C_sf"/>
</dbReference>
<feature type="transmembrane region" description="Helical" evidence="1">
    <location>
        <begin position="705"/>
        <end position="723"/>
    </location>
</feature>
<dbReference type="GO" id="GO:0016747">
    <property type="term" value="F:acyltransferase activity, transferring groups other than amino-acyl groups"/>
    <property type="evidence" value="ECO:0007669"/>
    <property type="project" value="InterPro"/>
</dbReference>
<dbReference type="InterPro" id="IPR009081">
    <property type="entry name" value="PP-bd_ACP"/>
</dbReference>
<feature type="transmembrane region" description="Helical" evidence="1">
    <location>
        <begin position="646"/>
        <end position="667"/>
    </location>
</feature>
<reference evidence="3 4" key="1">
    <citation type="submission" date="2019-09" db="EMBL/GenBank/DDBJ databases">
        <title>Nocardioides panacisoli sp. nov., isolated from the soil of a ginseng field.</title>
        <authorList>
            <person name="Cho C."/>
        </authorList>
    </citation>
    <scope>NUCLEOTIDE SEQUENCE [LARGE SCALE GENOMIC DNA]</scope>
    <source>
        <strain evidence="3 4">BN140041</strain>
    </source>
</reference>
<evidence type="ECO:0000256" key="1">
    <source>
        <dbReference type="SAM" id="Phobius"/>
    </source>
</evidence>
<dbReference type="AlphaFoldDB" id="A0A5B1M6A7"/>
<feature type="domain" description="Carrier" evidence="2">
    <location>
        <begin position="464"/>
        <end position="539"/>
    </location>
</feature>
<proteinExistence type="predicted"/>
<protein>
    <submittedName>
        <fullName evidence="3">AMP-binding protein</fullName>
    </submittedName>
</protein>
<feature type="transmembrane region" description="Helical" evidence="1">
    <location>
        <begin position="679"/>
        <end position="699"/>
    </location>
</feature>
<evidence type="ECO:0000313" key="4">
    <source>
        <dbReference type="Proteomes" id="UP000324351"/>
    </source>
</evidence>
<dbReference type="Gene3D" id="3.40.50.1820">
    <property type="entry name" value="alpha/beta hydrolase"/>
    <property type="match status" value="1"/>
</dbReference>
<evidence type="ECO:0000259" key="2">
    <source>
        <dbReference type="PROSITE" id="PS50075"/>
    </source>
</evidence>
<name>A0A5B1M6A7_9ACTN</name>
<dbReference type="PANTHER" id="PTHR43767:SF10">
    <property type="entry name" value="SURFACTIN SYNTHASE SUBUNIT 1"/>
    <property type="match status" value="1"/>
</dbReference>
<dbReference type="InterPro" id="IPR050237">
    <property type="entry name" value="ATP-dep_AMP-bd_enzyme"/>
</dbReference>
<keyword evidence="4" id="KW-1185">Reference proteome</keyword>
<dbReference type="Pfam" id="PF00501">
    <property type="entry name" value="AMP-binding"/>
    <property type="match status" value="1"/>
</dbReference>
<organism evidence="3 4">
    <name type="scientific">Nocardioides antri</name>
    <dbReference type="NCBI Taxonomy" id="2607659"/>
    <lineage>
        <taxon>Bacteria</taxon>
        <taxon>Bacillati</taxon>
        <taxon>Actinomycetota</taxon>
        <taxon>Actinomycetes</taxon>
        <taxon>Propionibacteriales</taxon>
        <taxon>Nocardioidaceae</taxon>
        <taxon>Nocardioides</taxon>
    </lineage>
</organism>
<dbReference type="SUPFAM" id="SSF47336">
    <property type="entry name" value="ACP-like"/>
    <property type="match status" value="1"/>
</dbReference>
<dbReference type="RefSeq" id="WP_149749330.1">
    <property type="nucleotide sequence ID" value="NZ_VUJW01000002.1"/>
</dbReference>